<dbReference type="GO" id="GO:0016020">
    <property type="term" value="C:membrane"/>
    <property type="evidence" value="ECO:0007669"/>
    <property type="project" value="UniProtKB-SubCell"/>
</dbReference>
<dbReference type="NCBIfam" id="NF003652">
    <property type="entry name" value="PRK05286.2-5"/>
    <property type="match status" value="1"/>
</dbReference>
<evidence type="ECO:0000256" key="3">
    <source>
        <dbReference type="ARBA" id="ARBA00004370"/>
    </source>
</evidence>
<keyword evidence="9" id="KW-0288">FMN</keyword>
<dbReference type="PROSITE" id="PS00912">
    <property type="entry name" value="DHODEHASE_2"/>
    <property type="match status" value="1"/>
</dbReference>
<protein>
    <recommendedName>
        <fullName evidence="7 14">Dihydroorotate dehydrogenase (quinone)</fullName>
        <ecNumber evidence="6 14">1.3.5.2</ecNumber>
    </recommendedName>
</protein>
<dbReference type="GO" id="GO:0106430">
    <property type="term" value="F:dihydroorotate dehydrogenase (quinone) activity"/>
    <property type="evidence" value="ECO:0007669"/>
    <property type="project" value="UniProtKB-EC"/>
</dbReference>
<dbReference type="Proteomes" id="UP000323142">
    <property type="component" value="Unassembled WGS sequence"/>
</dbReference>
<proteinExistence type="inferred from homology"/>
<evidence type="ECO:0000256" key="2">
    <source>
        <dbReference type="ARBA" id="ARBA00003125"/>
    </source>
</evidence>
<evidence type="ECO:0000256" key="4">
    <source>
        <dbReference type="ARBA" id="ARBA00005161"/>
    </source>
</evidence>
<feature type="domain" description="Dihydroorotate dehydrogenase catalytic" evidence="15">
    <location>
        <begin position="44"/>
        <end position="333"/>
    </location>
</feature>
<sequence>MIGALFPLVRPVLHGLDPETAHGVTLQALRVLPPGRPASDDPRLAVEVLGRRFPNPVGLAAGFDKQCEVPDQLLGVGFGFVELGGVVPEPQAGNPRPRVFRLTRDRAIINRFGLNSDGLAAARARLERRRGRPGIVGVNIGANKDSGDRLADYARCVRELGGLVDFLTVNVSSPNTPGLRDLQGEAFLDDLLARAVEARDATAPGTAILLKIAPDIDLPFLDALVEVALRRRVDALVVANTTVARPATLAEAALARETGGLSGRPLFAPSTRLLAQAYLRVGDRLPLVGVGGVDSGEAAFTKILAGASLVQLYTALVYEGPGLVAAIKRDLLRRVAAEGAPSLMALRGRDAAALAA</sequence>
<dbReference type="PANTHER" id="PTHR48109:SF4">
    <property type="entry name" value="DIHYDROOROTATE DEHYDROGENASE (QUINONE), MITOCHONDRIAL"/>
    <property type="match status" value="1"/>
</dbReference>
<evidence type="ECO:0000259" key="15">
    <source>
        <dbReference type="Pfam" id="PF01180"/>
    </source>
</evidence>
<comment type="subcellular location">
    <subcellularLocation>
        <location evidence="3">Membrane</location>
    </subcellularLocation>
</comment>
<evidence type="ECO:0000256" key="9">
    <source>
        <dbReference type="ARBA" id="ARBA00022643"/>
    </source>
</evidence>
<dbReference type="Pfam" id="PF01180">
    <property type="entry name" value="DHO_dh"/>
    <property type="match status" value="1"/>
</dbReference>
<name>A0A5B2V930_9HYPH</name>
<comment type="catalytic activity">
    <reaction evidence="13">
        <text>(S)-dihydroorotate + a quinone = orotate + a quinol</text>
        <dbReference type="Rhea" id="RHEA:30187"/>
        <dbReference type="ChEBI" id="CHEBI:24646"/>
        <dbReference type="ChEBI" id="CHEBI:30839"/>
        <dbReference type="ChEBI" id="CHEBI:30864"/>
        <dbReference type="ChEBI" id="CHEBI:132124"/>
        <dbReference type="EC" id="1.3.5.2"/>
    </reaction>
</comment>
<evidence type="ECO:0000256" key="14">
    <source>
        <dbReference type="NCBIfam" id="TIGR01036"/>
    </source>
</evidence>
<dbReference type="EMBL" id="VUOA01000040">
    <property type="protein sequence ID" value="KAA2234960.1"/>
    <property type="molecule type" value="Genomic_DNA"/>
</dbReference>
<keyword evidence="10" id="KW-0665">Pyrimidine biosynthesis</keyword>
<dbReference type="GO" id="GO:0006207">
    <property type="term" value="P:'de novo' pyrimidine nucleobase biosynthetic process"/>
    <property type="evidence" value="ECO:0007669"/>
    <property type="project" value="UniProtKB-UniRule"/>
</dbReference>
<dbReference type="Gene3D" id="3.20.20.70">
    <property type="entry name" value="Aldolase class I"/>
    <property type="match status" value="1"/>
</dbReference>
<dbReference type="InterPro" id="IPR013785">
    <property type="entry name" value="Aldolase_TIM"/>
</dbReference>
<dbReference type="InterPro" id="IPR005719">
    <property type="entry name" value="Dihydroorotate_DH_2"/>
</dbReference>
<evidence type="ECO:0000313" key="16">
    <source>
        <dbReference type="EMBL" id="KAA2234960.1"/>
    </source>
</evidence>
<dbReference type="NCBIfam" id="NF003645">
    <property type="entry name" value="PRK05286.1-2"/>
    <property type="match status" value="1"/>
</dbReference>
<dbReference type="AlphaFoldDB" id="A0A5B2V930"/>
<keyword evidence="17" id="KW-1185">Reference proteome</keyword>
<evidence type="ECO:0000256" key="6">
    <source>
        <dbReference type="ARBA" id="ARBA00012791"/>
    </source>
</evidence>
<reference evidence="16 17" key="1">
    <citation type="submission" date="2019-09" db="EMBL/GenBank/DDBJ databases">
        <title>Salinarimonas rosea gen. nov., sp. nov., a new member of the a-2 subgroup of the Proteobacteria.</title>
        <authorList>
            <person name="Liu J."/>
        </authorList>
    </citation>
    <scope>NUCLEOTIDE SEQUENCE [LARGE SCALE GENOMIC DNA]</scope>
    <source>
        <strain evidence="16 17">BN140002</strain>
    </source>
</reference>
<organism evidence="16 17">
    <name type="scientific">Salinarimonas soli</name>
    <dbReference type="NCBI Taxonomy" id="1638099"/>
    <lineage>
        <taxon>Bacteria</taxon>
        <taxon>Pseudomonadati</taxon>
        <taxon>Pseudomonadota</taxon>
        <taxon>Alphaproteobacteria</taxon>
        <taxon>Hyphomicrobiales</taxon>
        <taxon>Salinarimonadaceae</taxon>
        <taxon>Salinarimonas</taxon>
    </lineage>
</organism>
<keyword evidence="12" id="KW-0472">Membrane</keyword>
<evidence type="ECO:0000256" key="13">
    <source>
        <dbReference type="ARBA" id="ARBA00048639"/>
    </source>
</evidence>
<evidence type="ECO:0000256" key="1">
    <source>
        <dbReference type="ARBA" id="ARBA00001917"/>
    </source>
</evidence>
<keyword evidence="11 16" id="KW-0560">Oxidoreductase</keyword>
<evidence type="ECO:0000256" key="12">
    <source>
        <dbReference type="ARBA" id="ARBA00023136"/>
    </source>
</evidence>
<dbReference type="InterPro" id="IPR050074">
    <property type="entry name" value="DHO_dehydrogenase"/>
</dbReference>
<dbReference type="SUPFAM" id="SSF51395">
    <property type="entry name" value="FMN-linked oxidoreductases"/>
    <property type="match status" value="1"/>
</dbReference>
<evidence type="ECO:0000256" key="10">
    <source>
        <dbReference type="ARBA" id="ARBA00022975"/>
    </source>
</evidence>
<comment type="similarity">
    <text evidence="5">Belongs to the dihydroorotate dehydrogenase family. Type 2 subfamily.</text>
</comment>
<evidence type="ECO:0000256" key="7">
    <source>
        <dbReference type="ARBA" id="ARBA00018366"/>
    </source>
</evidence>
<accession>A0A5B2V930</accession>
<dbReference type="OrthoDB" id="9802377at2"/>
<dbReference type="PANTHER" id="PTHR48109">
    <property type="entry name" value="DIHYDROOROTATE DEHYDROGENASE (QUINONE), MITOCHONDRIAL-RELATED"/>
    <property type="match status" value="1"/>
</dbReference>
<keyword evidence="8" id="KW-0285">Flavoprotein</keyword>
<dbReference type="InterPro" id="IPR005720">
    <property type="entry name" value="Dihydroorotate_DH_cat"/>
</dbReference>
<evidence type="ECO:0000256" key="11">
    <source>
        <dbReference type="ARBA" id="ARBA00023002"/>
    </source>
</evidence>
<comment type="caution">
    <text evidence="16">The sequence shown here is derived from an EMBL/GenBank/DDBJ whole genome shotgun (WGS) entry which is preliminary data.</text>
</comment>
<comment type="cofactor">
    <cofactor evidence="1">
        <name>FMN</name>
        <dbReference type="ChEBI" id="CHEBI:58210"/>
    </cofactor>
</comment>
<dbReference type="NCBIfam" id="TIGR01036">
    <property type="entry name" value="pyrD_sub2"/>
    <property type="match status" value="1"/>
</dbReference>
<evidence type="ECO:0000313" key="17">
    <source>
        <dbReference type="Proteomes" id="UP000323142"/>
    </source>
</evidence>
<comment type="pathway">
    <text evidence="4">Pyrimidine metabolism; UMP biosynthesis via de novo pathway; orotate from (S)-dihydroorotate (quinone route): step 1/1.</text>
</comment>
<evidence type="ECO:0000256" key="5">
    <source>
        <dbReference type="ARBA" id="ARBA00005359"/>
    </source>
</evidence>
<dbReference type="InterPro" id="IPR001295">
    <property type="entry name" value="Dihydroorotate_DH_CS"/>
</dbReference>
<gene>
    <name evidence="16" type="ORF">F0L46_21700</name>
</gene>
<dbReference type="RefSeq" id="WP_149821509.1">
    <property type="nucleotide sequence ID" value="NZ_VUOA01000040.1"/>
</dbReference>
<dbReference type="GO" id="GO:0005737">
    <property type="term" value="C:cytoplasm"/>
    <property type="evidence" value="ECO:0007669"/>
    <property type="project" value="InterPro"/>
</dbReference>
<dbReference type="EC" id="1.3.5.2" evidence="6 14"/>
<dbReference type="GO" id="GO:0044205">
    <property type="term" value="P:'de novo' UMP biosynthetic process"/>
    <property type="evidence" value="ECO:0007669"/>
    <property type="project" value="UniProtKB-UniPathway"/>
</dbReference>
<comment type="function">
    <text evidence="2">Catalyzes the conversion of dihydroorotate to orotate with quinone as electron acceptor.</text>
</comment>
<dbReference type="CDD" id="cd04738">
    <property type="entry name" value="DHOD_2_like"/>
    <property type="match status" value="1"/>
</dbReference>
<evidence type="ECO:0000256" key="8">
    <source>
        <dbReference type="ARBA" id="ARBA00022630"/>
    </source>
</evidence>
<reference evidence="16 17" key="2">
    <citation type="submission" date="2019-09" db="EMBL/GenBank/DDBJ databases">
        <authorList>
            <person name="Jin C."/>
        </authorList>
    </citation>
    <scope>NUCLEOTIDE SEQUENCE [LARGE SCALE GENOMIC DNA]</scope>
    <source>
        <strain evidence="16 17">BN140002</strain>
    </source>
</reference>
<dbReference type="UniPathway" id="UPA00070">
    <property type="reaction ID" value="UER00946"/>
</dbReference>